<dbReference type="AlphaFoldDB" id="A0A9N7NNB6"/>
<feature type="transmembrane region" description="Helical" evidence="2">
    <location>
        <begin position="66"/>
        <end position="88"/>
    </location>
</feature>
<evidence type="ECO:0000313" key="3">
    <source>
        <dbReference type="EMBL" id="CAA0835126.1"/>
    </source>
</evidence>
<keyword evidence="2" id="KW-0472">Membrane</keyword>
<evidence type="ECO:0000256" key="1">
    <source>
        <dbReference type="SAM" id="MobiDB-lite"/>
    </source>
</evidence>
<evidence type="ECO:0000313" key="4">
    <source>
        <dbReference type="Proteomes" id="UP001153555"/>
    </source>
</evidence>
<feature type="non-terminal residue" evidence="3">
    <location>
        <position position="1"/>
    </location>
</feature>
<feature type="non-terminal residue" evidence="3">
    <location>
        <position position="160"/>
    </location>
</feature>
<keyword evidence="2" id="KW-1133">Transmembrane helix</keyword>
<name>A0A9N7NNB6_STRHE</name>
<proteinExistence type="predicted"/>
<organism evidence="3 4">
    <name type="scientific">Striga hermonthica</name>
    <name type="common">Purple witchweed</name>
    <name type="synonym">Buchnera hermonthica</name>
    <dbReference type="NCBI Taxonomy" id="68872"/>
    <lineage>
        <taxon>Eukaryota</taxon>
        <taxon>Viridiplantae</taxon>
        <taxon>Streptophyta</taxon>
        <taxon>Embryophyta</taxon>
        <taxon>Tracheophyta</taxon>
        <taxon>Spermatophyta</taxon>
        <taxon>Magnoliopsida</taxon>
        <taxon>eudicotyledons</taxon>
        <taxon>Gunneridae</taxon>
        <taxon>Pentapetalae</taxon>
        <taxon>asterids</taxon>
        <taxon>lamiids</taxon>
        <taxon>Lamiales</taxon>
        <taxon>Orobanchaceae</taxon>
        <taxon>Buchnereae</taxon>
        <taxon>Striga</taxon>
    </lineage>
</organism>
<dbReference type="EMBL" id="CACSLK010028168">
    <property type="protein sequence ID" value="CAA0835126.1"/>
    <property type="molecule type" value="Genomic_DNA"/>
</dbReference>
<keyword evidence="2" id="KW-0812">Transmembrane</keyword>
<evidence type="ECO:0000256" key="2">
    <source>
        <dbReference type="SAM" id="Phobius"/>
    </source>
</evidence>
<gene>
    <name evidence="3" type="ORF">SHERM_02852</name>
</gene>
<reference evidence="3" key="1">
    <citation type="submission" date="2019-12" db="EMBL/GenBank/DDBJ databases">
        <authorList>
            <person name="Scholes J."/>
        </authorList>
    </citation>
    <scope>NUCLEOTIDE SEQUENCE</scope>
</reference>
<protein>
    <submittedName>
        <fullName evidence="3">Uncharacterized protein</fullName>
    </submittedName>
</protein>
<accession>A0A9N7NNB6</accession>
<feature type="region of interest" description="Disordered" evidence="1">
    <location>
        <begin position="8"/>
        <end position="31"/>
    </location>
</feature>
<dbReference type="Proteomes" id="UP001153555">
    <property type="component" value="Unassembled WGS sequence"/>
</dbReference>
<keyword evidence="4" id="KW-1185">Reference proteome</keyword>
<sequence length="160" mass="17687">IIQIIHKRTGRHSSNRSSSSSDHLEPSVGESDCSNRLGTILDSNRDFWTKLNHSGASWTRLDRSNLALGLLAAIWAHSGQAGLAWMLLGLFKSRWAAPTTSWAVVMLQLGRAQGSWATRKDIWAKDSSGKKKMSPIWARRRIEPATSHGEDSAARHCATQ</sequence>
<feature type="region of interest" description="Disordered" evidence="1">
    <location>
        <begin position="133"/>
        <end position="160"/>
    </location>
</feature>
<comment type="caution">
    <text evidence="3">The sequence shown here is derived from an EMBL/GenBank/DDBJ whole genome shotgun (WGS) entry which is preliminary data.</text>
</comment>
<feature type="compositionally biased region" description="Basic and acidic residues" evidence="1">
    <location>
        <begin position="140"/>
        <end position="154"/>
    </location>
</feature>